<dbReference type="GO" id="GO:0102193">
    <property type="term" value="F:protein-ribulosamine 3-kinase activity"/>
    <property type="evidence" value="ECO:0007669"/>
    <property type="project" value="UniProtKB-EC"/>
</dbReference>
<evidence type="ECO:0000256" key="2">
    <source>
        <dbReference type="ARBA" id="ARBA00048655"/>
    </source>
</evidence>
<dbReference type="InterPro" id="IPR016477">
    <property type="entry name" value="Fructo-/Ketosamine-3-kinase"/>
</dbReference>
<dbReference type="PANTHER" id="PTHR12149:SF8">
    <property type="entry name" value="PROTEIN-RIBULOSAMINE 3-KINASE"/>
    <property type="match status" value="1"/>
</dbReference>
<dbReference type="Gene3D" id="3.90.1200.10">
    <property type="match status" value="1"/>
</dbReference>
<reference evidence="3" key="1">
    <citation type="journal article" date="2023" name="Mol. Phylogenet. Evol.">
        <title>Genome-scale phylogeny and comparative genomics of the fungal order Sordariales.</title>
        <authorList>
            <person name="Hensen N."/>
            <person name="Bonometti L."/>
            <person name="Westerberg I."/>
            <person name="Brannstrom I.O."/>
            <person name="Guillou S."/>
            <person name="Cros-Aarteil S."/>
            <person name="Calhoun S."/>
            <person name="Haridas S."/>
            <person name="Kuo A."/>
            <person name="Mondo S."/>
            <person name="Pangilinan J."/>
            <person name="Riley R."/>
            <person name="LaButti K."/>
            <person name="Andreopoulos B."/>
            <person name="Lipzen A."/>
            <person name="Chen C."/>
            <person name="Yan M."/>
            <person name="Daum C."/>
            <person name="Ng V."/>
            <person name="Clum A."/>
            <person name="Steindorff A."/>
            <person name="Ohm R.A."/>
            <person name="Martin F."/>
            <person name="Silar P."/>
            <person name="Natvig D.O."/>
            <person name="Lalanne C."/>
            <person name="Gautier V."/>
            <person name="Ament-Velasquez S.L."/>
            <person name="Kruys A."/>
            <person name="Hutchinson M.I."/>
            <person name="Powell A.J."/>
            <person name="Barry K."/>
            <person name="Miller A.N."/>
            <person name="Grigoriev I.V."/>
            <person name="Debuchy R."/>
            <person name="Gladieux P."/>
            <person name="Hiltunen Thoren M."/>
            <person name="Johannesson H."/>
        </authorList>
    </citation>
    <scope>NUCLEOTIDE SEQUENCE</scope>
    <source>
        <strain evidence="3">CBS 232.78</strain>
    </source>
</reference>
<evidence type="ECO:0000313" key="4">
    <source>
        <dbReference type="Proteomes" id="UP001285441"/>
    </source>
</evidence>
<dbReference type="InterPro" id="IPR011009">
    <property type="entry name" value="Kinase-like_dom_sf"/>
</dbReference>
<sequence>MASETLDPATIAALPEEGEVISVTRHGETNWSTGKRVDVRVGDKITSYFLKVITVPEFVGAAQGEYEGQKALSAVIPSHVIAPLAWGYFAQDDTKAWYLTYFRNLRPISMSRPPPLEHLLSTVRNLHDNSVSPTGQFGFHVTPYYGAPPMIVDWTDNWEEFFTRDFRASIVYAQRTHGHIAGLQALADEFFDKVVPRLLRPLQTGGRRIKPSLCHGDLWDGNIQIDAESGEPVIFDPCPFYGHCEMDLQCMRRNRYTVGIGFVQMYGQVAASEPREDFDDRNALYAIRNDIMTAGMYPERLGCLADAKEEMRRLIAKHPEGLSSFGGDLTPTGKVC</sequence>
<dbReference type="Pfam" id="PF03881">
    <property type="entry name" value="Fructosamin_kin"/>
    <property type="match status" value="1"/>
</dbReference>
<keyword evidence="3" id="KW-0418">Kinase</keyword>
<protein>
    <recommendedName>
        <fullName evidence="1">protein-ribulosamine 3-kinase</fullName>
        <ecNumber evidence="1">2.7.1.172</ecNumber>
    </recommendedName>
</protein>
<dbReference type="Proteomes" id="UP001285441">
    <property type="component" value="Unassembled WGS sequence"/>
</dbReference>
<evidence type="ECO:0000313" key="3">
    <source>
        <dbReference type="EMBL" id="KAK3368304.1"/>
    </source>
</evidence>
<reference evidence="3" key="2">
    <citation type="submission" date="2023-06" db="EMBL/GenBank/DDBJ databases">
        <authorList>
            <consortium name="Lawrence Berkeley National Laboratory"/>
            <person name="Haridas S."/>
            <person name="Hensen N."/>
            <person name="Bonometti L."/>
            <person name="Westerberg I."/>
            <person name="Brannstrom I.O."/>
            <person name="Guillou S."/>
            <person name="Cros-Aarteil S."/>
            <person name="Calhoun S."/>
            <person name="Kuo A."/>
            <person name="Mondo S."/>
            <person name="Pangilinan J."/>
            <person name="Riley R."/>
            <person name="LaButti K."/>
            <person name="Andreopoulos B."/>
            <person name="Lipzen A."/>
            <person name="Chen C."/>
            <person name="Yanf M."/>
            <person name="Daum C."/>
            <person name="Ng V."/>
            <person name="Clum A."/>
            <person name="Steindorff A."/>
            <person name="Ohm R."/>
            <person name="Martin F."/>
            <person name="Silar P."/>
            <person name="Natvig D."/>
            <person name="Lalanne C."/>
            <person name="Gautier V."/>
            <person name="Ament-velasquez S.L."/>
            <person name="Kruys A."/>
            <person name="Hutchinson M.I."/>
            <person name="Powell A.J."/>
            <person name="Barry K."/>
            <person name="Miller A.N."/>
            <person name="Grigoriev I.V."/>
            <person name="Debuchy R."/>
            <person name="Gladieux P."/>
            <person name="Thoren M.H."/>
            <person name="Johannesson H."/>
        </authorList>
    </citation>
    <scope>NUCLEOTIDE SEQUENCE</scope>
    <source>
        <strain evidence="3">CBS 232.78</strain>
    </source>
</reference>
<proteinExistence type="predicted"/>
<name>A0AAE0K1G8_9PEZI</name>
<dbReference type="PANTHER" id="PTHR12149">
    <property type="entry name" value="FRUCTOSAMINE 3 KINASE-RELATED PROTEIN"/>
    <property type="match status" value="1"/>
</dbReference>
<accession>A0AAE0K1G8</accession>
<evidence type="ECO:0000256" key="1">
    <source>
        <dbReference type="ARBA" id="ARBA00011961"/>
    </source>
</evidence>
<comment type="catalytic activity">
    <reaction evidence="2">
        <text>N(6)-D-ribulosyl-L-lysyl-[protein] + ATP = N(6)-(3-O-phospho-D-ribulosyl)-L-lysyl-[protein] + ADP + H(+)</text>
        <dbReference type="Rhea" id="RHEA:48432"/>
        <dbReference type="Rhea" id="RHEA-COMP:12103"/>
        <dbReference type="Rhea" id="RHEA-COMP:12104"/>
        <dbReference type="ChEBI" id="CHEBI:15378"/>
        <dbReference type="ChEBI" id="CHEBI:30616"/>
        <dbReference type="ChEBI" id="CHEBI:90418"/>
        <dbReference type="ChEBI" id="CHEBI:90420"/>
        <dbReference type="ChEBI" id="CHEBI:456216"/>
        <dbReference type="EC" id="2.7.1.172"/>
    </reaction>
    <physiologicalReaction direction="left-to-right" evidence="2">
        <dbReference type="Rhea" id="RHEA:48433"/>
    </physiologicalReaction>
</comment>
<gene>
    <name evidence="3" type="ORF">B0H63DRAFT_488227</name>
</gene>
<organism evidence="3 4">
    <name type="scientific">Podospora didyma</name>
    <dbReference type="NCBI Taxonomy" id="330526"/>
    <lineage>
        <taxon>Eukaryota</taxon>
        <taxon>Fungi</taxon>
        <taxon>Dikarya</taxon>
        <taxon>Ascomycota</taxon>
        <taxon>Pezizomycotina</taxon>
        <taxon>Sordariomycetes</taxon>
        <taxon>Sordariomycetidae</taxon>
        <taxon>Sordariales</taxon>
        <taxon>Podosporaceae</taxon>
        <taxon>Podospora</taxon>
    </lineage>
</organism>
<keyword evidence="3" id="KW-0808">Transferase</keyword>
<dbReference type="EMBL" id="JAULSW010000010">
    <property type="protein sequence ID" value="KAK3368304.1"/>
    <property type="molecule type" value="Genomic_DNA"/>
</dbReference>
<dbReference type="GO" id="GO:0016301">
    <property type="term" value="F:kinase activity"/>
    <property type="evidence" value="ECO:0007669"/>
    <property type="project" value="UniProtKB-KW"/>
</dbReference>
<dbReference type="SUPFAM" id="SSF56112">
    <property type="entry name" value="Protein kinase-like (PK-like)"/>
    <property type="match status" value="1"/>
</dbReference>
<dbReference type="AlphaFoldDB" id="A0AAE0K1G8"/>
<keyword evidence="4" id="KW-1185">Reference proteome</keyword>
<comment type="caution">
    <text evidence="3">The sequence shown here is derived from an EMBL/GenBank/DDBJ whole genome shotgun (WGS) entry which is preliminary data.</text>
</comment>
<dbReference type="EC" id="2.7.1.172" evidence="1"/>